<feature type="transmembrane region" description="Helical" evidence="1">
    <location>
        <begin position="98"/>
        <end position="117"/>
    </location>
</feature>
<evidence type="ECO:0000313" key="3">
    <source>
        <dbReference type="Proteomes" id="UP001604336"/>
    </source>
</evidence>
<dbReference type="EMBL" id="JBFOLK010000001">
    <property type="protein sequence ID" value="KAL2542606.1"/>
    <property type="molecule type" value="Genomic_DNA"/>
</dbReference>
<proteinExistence type="predicted"/>
<gene>
    <name evidence="2" type="ORF">Adt_03584</name>
</gene>
<dbReference type="Proteomes" id="UP001604336">
    <property type="component" value="Unassembled WGS sequence"/>
</dbReference>
<keyword evidence="1" id="KW-0472">Membrane</keyword>
<evidence type="ECO:0000313" key="2">
    <source>
        <dbReference type="EMBL" id="KAL2542606.1"/>
    </source>
</evidence>
<evidence type="ECO:0000256" key="1">
    <source>
        <dbReference type="SAM" id="Phobius"/>
    </source>
</evidence>
<accession>A0ABD1VZ16</accession>
<keyword evidence="1" id="KW-1133">Transmembrane helix</keyword>
<name>A0ABD1VZ16_9LAMI</name>
<protein>
    <submittedName>
        <fullName evidence="2">Uncharacterized protein</fullName>
    </submittedName>
</protein>
<keyword evidence="1" id="KW-0812">Transmembrane</keyword>
<comment type="caution">
    <text evidence="2">The sequence shown here is derived from an EMBL/GenBank/DDBJ whole genome shotgun (WGS) entry which is preliminary data.</text>
</comment>
<keyword evidence="3" id="KW-1185">Reference proteome</keyword>
<organism evidence="2 3">
    <name type="scientific">Abeliophyllum distichum</name>
    <dbReference type="NCBI Taxonomy" id="126358"/>
    <lineage>
        <taxon>Eukaryota</taxon>
        <taxon>Viridiplantae</taxon>
        <taxon>Streptophyta</taxon>
        <taxon>Embryophyta</taxon>
        <taxon>Tracheophyta</taxon>
        <taxon>Spermatophyta</taxon>
        <taxon>Magnoliopsida</taxon>
        <taxon>eudicotyledons</taxon>
        <taxon>Gunneridae</taxon>
        <taxon>Pentapetalae</taxon>
        <taxon>asterids</taxon>
        <taxon>lamiids</taxon>
        <taxon>Lamiales</taxon>
        <taxon>Oleaceae</taxon>
        <taxon>Forsythieae</taxon>
        <taxon>Abeliophyllum</taxon>
    </lineage>
</organism>
<reference evidence="3" key="1">
    <citation type="submission" date="2024-07" db="EMBL/GenBank/DDBJ databases">
        <title>Two chromosome-level genome assemblies of Korean endemic species Abeliophyllum distichum and Forsythia ovata (Oleaceae).</title>
        <authorList>
            <person name="Jang H."/>
        </authorList>
    </citation>
    <scope>NUCLEOTIDE SEQUENCE [LARGE SCALE GENOMIC DNA]</scope>
</reference>
<sequence length="131" mass="14591">MGGGEMNRNHAAQIWLDLRPALLHRSQIYMACANRDQICAPAWVRRSHICTRCTCTDPRSLRPASADLGSVLLAMPTSTQILDLYAHRAAGGADRQKVAQYGGFFLVDFFFSLMLSWCLSSGGRARWLVVF</sequence>
<dbReference type="AlphaFoldDB" id="A0ABD1VZ16"/>